<sequence>MYPKSALNSLALLLAAQQCTASSSAHKRHGSHMAMHEKVAKRSATKCKLPSDAGLYKVPGGLNGGFALSPDQECTSGSYCPIACPSGQVMAQWDPDSSYVYPQSMNGGLLCGDDGVASKPFPKKPYCVDGTDTVYIVNKCGSPASFCQTVLPGNEAMLIPTIASAGGKAKLAVPDASYWASTAAHYYINPPGVGSEGCIWGDNTKAVGNWAPYVAGANTVANGDTYVKIGWNPIFQFEGAGLEKTLPSFGLEIKCPNGGCNGLPCSIDPNDGLGAVNSGQAASGAGGSSFCVVTVSKGSTANIVLTSGDQLDVDNQAFYDHVNHIEADLDLYFYYDEHHLNYHVHHHVHHHNYHLHHDFHDYLHHVVNYNHIVNLYCREDHHFLYPHLQSPQDYCLGLPDPPQRQRRCLFGERN</sequence>
<name>A0A0F8CRZ3_CERFI</name>
<keyword evidence="2" id="KW-0732">Signal</keyword>
<organism evidence="3 4">
    <name type="scientific">Ceratocystis fimbriata f. sp. platani</name>
    <dbReference type="NCBI Taxonomy" id="88771"/>
    <lineage>
        <taxon>Eukaryota</taxon>
        <taxon>Fungi</taxon>
        <taxon>Dikarya</taxon>
        <taxon>Ascomycota</taxon>
        <taxon>Pezizomycotina</taxon>
        <taxon>Sordariomycetes</taxon>
        <taxon>Hypocreomycetidae</taxon>
        <taxon>Microascales</taxon>
        <taxon>Ceratocystidaceae</taxon>
        <taxon>Ceratocystis</taxon>
    </lineage>
</organism>
<dbReference type="Pfam" id="PF03856">
    <property type="entry name" value="SUN"/>
    <property type="match status" value="1"/>
</dbReference>
<dbReference type="InterPro" id="IPR053088">
    <property type="entry name" value="Beta-glucosidase/SUN-like"/>
</dbReference>
<comment type="similarity">
    <text evidence="1">Belongs to the SUN family.</text>
</comment>
<keyword evidence="4" id="KW-1185">Reference proteome</keyword>
<protein>
    <submittedName>
        <fullName evidence="3">Protein adg3</fullName>
    </submittedName>
</protein>
<dbReference type="AlphaFoldDB" id="A0A0F8CRZ3"/>
<dbReference type="InterPro" id="IPR005556">
    <property type="entry name" value="SUN"/>
</dbReference>
<feature type="signal peptide" evidence="2">
    <location>
        <begin position="1"/>
        <end position="21"/>
    </location>
</feature>
<comment type="caution">
    <text evidence="3">The sequence shown here is derived from an EMBL/GenBank/DDBJ whole genome shotgun (WGS) entry which is preliminary data.</text>
</comment>
<proteinExistence type="inferred from homology"/>
<feature type="chain" id="PRO_5002528263" evidence="2">
    <location>
        <begin position="22"/>
        <end position="414"/>
    </location>
</feature>
<reference evidence="3 4" key="1">
    <citation type="submission" date="2015-04" db="EMBL/GenBank/DDBJ databases">
        <title>Genome sequence of Ceratocystis platani, a major pathogen of plane trees.</title>
        <authorList>
            <person name="Belbahri L."/>
        </authorList>
    </citation>
    <scope>NUCLEOTIDE SEQUENCE [LARGE SCALE GENOMIC DNA]</scope>
    <source>
        <strain evidence="3 4">CFO</strain>
    </source>
</reference>
<evidence type="ECO:0000256" key="1">
    <source>
        <dbReference type="ARBA" id="ARBA00010579"/>
    </source>
</evidence>
<dbReference type="Proteomes" id="UP000034841">
    <property type="component" value="Unassembled WGS sequence"/>
</dbReference>
<gene>
    <name evidence="3" type="primary">adg3</name>
    <name evidence="3" type="ORF">CFO_g4141</name>
</gene>
<evidence type="ECO:0000313" key="4">
    <source>
        <dbReference type="Proteomes" id="UP000034841"/>
    </source>
</evidence>
<accession>A0A0F8CRZ3</accession>
<dbReference type="PANTHER" id="PTHR31654">
    <property type="entry name" value="SECRETED BETA-GLUCOSIDASE ADG3-RELATED"/>
    <property type="match status" value="1"/>
</dbReference>
<evidence type="ECO:0000313" key="3">
    <source>
        <dbReference type="EMBL" id="KKF93512.1"/>
    </source>
</evidence>
<dbReference type="EMBL" id="LBBL01000236">
    <property type="protein sequence ID" value="KKF93512.1"/>
    <property type="molecule type" value="Genomic_DNA"/>
</dbReference>
<dbReference type="PANTHER" id="PTHR31654:SF0">
    <property type="entry name" value="SECRETED BETA-GLUCOSIDASE ADG3-RELATED"/>
    <property type="match status" value="1"/>
</dbReference>
<evidence type="ECO:0000256" key="2">
    <source>
        <dbReference type="SAM" id="SignalP"/>
    </source>
</evidence>
<dbReference type="OrthoDB" id="5554151at2759"/>